<name>K9XQL4_STAC7</name>
<dbReference type="RefSeq" id="WP_015192052.1">
    <property type="nucleotide sequence ID" value="NC_019748.1"/>
</dbReference>
<dbReference type="Proteomes" id="UP000010473">
    <property type="component" value="Chromosome"/>
</dbReference>
<dbReference type="GO" id="GO:0016740">
    <property type="term" value="F:transferase activity"/>
    <property type="evidence" value="ECO:0007669"/>
    <property type="project" value="UniProtKB-KW"/>
</dbReference>
<dbReference type="eggNOG" id="COG0438">
    <property type="taxonomic scope" value="Bacteria"/>
</dbReference>
<dbReference type="KEGG" id="scs:Sta7437_0788"/>
<dbReference type="HOGENOM" id="CLU_3205505_0_0_3"/>
<evidence type="ECO:0000313" key="1">
    <source>
        <dbReference type="EMBL" id="AFZ34379.1"/>
    </source>
</evidence>
<dbReference type="AlphaFoldDB" id="K9XQL4"/>
<dbReference type="EMBL" id="CP003653">
    <property type="protein sequence ID" value="AFZ34379.1"/>
    <property type="molecule type" value="Genomic_DNA"/>
</dbReference>
<reference evidence="2" key="1">
    <citation type="journal article" date="2013" name="Proc. Natl. Acad. Sci. U.S.A.">
        <title>Improving the coverage of the cyanobacterial phylum using diversity-driven genome sequencing.</title>
        <authorList>
            <person name="Shih P.M."/>
            <person name="Wu D."/>
            <person name="Latifi A."/>
            <person name="Axen S.D."/>
            <person name="Fewer D.P."/>
            <person name="Talla E."/>
            <person name="Calteau A."/>
            <person name="Cai F."/>
            <person name="Tandeau de Marsac N."/>
            <person name="Rippka R."/>
            <person name="Herdman M."/>
            <person name="Sivonen K."/>
            <person name="Coursin T."/>
            <person name="Laurent T."/>
            <person name="Goodwin L."/>
            <person name="Nolan M."/>
            <person name="Davenport K.W."/>
            <person name="Han C.S."/>
            <person name="Rubin E.M."/>
            <person name="Eisen J.A."/>
            <person name="Woyke T."/>
            <person name="Gugger M."/>
            <person name="Kerfeld C.A."/>
        </authorList>
    </citation>
    <scope>NUCLEOTIDE SEQUENCE [LARGE SCALE GENOMIC DNA]</scope>
    <source>
        <strain evidence="2">ATCC 29371 / PCC 7437</strain>
    </source>
</reference>
<evidence type="ECO:0000313" key="2">
    <source>
        <dbReference type="Proteomes" id="UP000010473"/>
    </source>
</evidence>
<accession>K9XQL4</accession>
<dbReference type="STRING" id="111780.Sta7437_0788"/>
<sequence>MTKIKSFQIGMGWFTDRPGGLDHYYYDCCQYLPQADIEITSLLAG</sequence>
<keyword evidence="1" id="KW-0808">Transferase</keyword>
<proteinExistence type="predicted"/>
<organism evidence="1 2">
    <name type="scientific">Stanieria cyanosphaera (strain ATCC 29371 / PCC 7437)</name>
    <dbReference type="NCBI Taxonomy" id="111780"/>
    <lineage>
        <taxon>Bacteria</taxon>
        <taxon>Bacillati</taxon>
        <taxon>Cyanobacteriota</taxon>
        <taxon>Cyanophyceae</taxon>
        <taxon>Pleurocapsales</taxon>
        <taxon>Dermocarpellaceae</taxon>
        <taxon>Stanieria</taxon>
    </lineage>
</organism>
<gene>
    <name evidence="1" type="ordered locus">Sta7437_0788</name>
</gene>
<keyword evidence="2" id="KW-1185">Reference proteome</keyword>
<protein>
    <submittedName>
        <fullName evidence="1">Glycosyl transferase, group 1 family protein</fullName>
    </submittedName>
</protein>